<keyword evidence="4" id="KW-1185">Reference proteome</keyword>
<organism evidence="3 4">
    <name type="scientific">Roseateles aquae</name>
    <dbReference type="NCBI Taxonomy" id="3077235"/>
    <lineage>
        <taxon>Bacteria</taxon>
        <taxon>Pseudomonadati</taxon>
        <taxon>Pseudomonadota</taxon>
        <taxon>Betaproteobacteria</taxon>
        <taxon>Burkholderiales</taxon>
        <taxon>Sphaerotilaceae</taxon>
        <taxon>Roseateles</taxon>
    </lineage>
</organism>
<evidence type="ECO:0000256" key="2">
    <source>
        <dbReference type="SAM" id="SignalP"/>
    </source>
</evidence>
<dbReference type="Gene3D" id="3.40.30.10">
    <property type="entry name" value="Glutaredoxin"/>
    <property type="match status" value="1"/>
</dbReference>
<dbReference type="Pfam" id="PF02630">
    <property type="entry name" value="SCO1-SenC"/>
    <property type="match status" value="1"/>
</dbReference>
<sequence length="188" mass="21050">MARRLVSAAFLSALLLALPAAVAAGGGGTGLAGGGTTLWQLPGRFVDEHERAHTLANFAGQPAVVAMEYSECRFVCTVNWRKLVEIQAEAERRGQKLSFFVISIDPEHDTPALWREYREMRGMKRDNWHFLTGKRADTDLVAKTLGIRWWLYDGRVMHDFRILRLDARGQVLRAMDAFDISAASFLAD</sequence>
<comment type="similarity">
    <text evidence="1">Belongs to the SCO1/2 family.</text>
</comment>
<dbReference type="InterPro" id="IPR036249">
    <property type="entry name" value="Thioredoxin-like_sf"/>
</dbReference>
<name>A0ABU3PFP2_9BURK</name>
<feature type="chain" id="PRO_5046550847" evidence="2">
    <location>
        <begin position="24"/>
        <end position="188"/>
    </location>
</feature>
<keyword evidence="2" id="KW-0732">Signal</keyword>
<evidence type="ECO:0000313" key="3">
    <source>
        <dbReference type="EMBL" id="MDT9001389.1"/>
    </source>
</evidence>
<dbReference type="PANTHER" id="PTHR12151">
    <property type="entry name" value="ELECTRON TRANSPORT PROTIN SCO1/SENC FAMILY MEMBER"/>
    <property type="match status" value="1"/>
</dbReference>
<dbReference type="Proteomes" id="UP001246372">
    <property type="component" value="Unassembled WGS sequence"/>
</dbReference>
<evidence type="ECO:0000313" key="4">
    <source>
        <dbReference type="Proteomes" id="UP001246372"/>
    </source>
</evidence>
<accession>A0ABU3PFP2</accession>
<dbReference type="CDD" id="cd02968">
    <property type="entry name" value="SCO"/>
    <property type="match status" value="1"/>
</dbReference>
<dbReference type="EMBL" id="JAVXZY010000009">
    <property type="protein sequence ID" value="MDT9001389.1"/>
    <property type="molecule type" value="Genomic_DNA"/>
</dbReference>
<dbReference type="RefSeq" id="WP_315652276.1">
    <property type="nucleotide sequence ID" value="NZ_JAVXZY010000009.1"/>
</dbReference>
<gene>
    <name evidence="3" type="ORF">RQP53_19065</name>
</gene>
<dbReference type="InterPro" id="IPR003782">
    <property type="entry name" value="SCO1/SenC"/>
</dbReference>
<reference evidence="3" key="1">
    <citation type="submission" date="2023-09" db="EMBL/GenBank/DDBJ databases">
        <title>Paucibacter sp. APW11 Genome sequencing and assembly.</title>
        <authorList>
            <person name="Kim I."/>
        </authorList>
    </citation>
    <scope>NUCLEOTIDE SEQUENCE</scope>
    <source>
        <strain evidence="3">APW11</strain>
    </source>
</reference>
<feature type="signal peptide" evidence="2">
    <location>
        <begin position="1"/>
        <end position="23"/>
    </location>
</feature>
<dbReference type="SUPFAM" id="SSF52833">
    <property type="entry name" value="Thioredoxin-like"/>
    <property type="match status" value="1"/>
</dbReference>
<comment type="caution">
    <text evidence="3">The sequence shown here is derived from an EMBL/GenBank/DDBJ whole genome shotgun (WGS) entry which is preliminary data.</text>
</comment>
<protein>
    <submittedName>
        <fullName evidence="3">SCO family protein</fullName>
    </submittedName>
</protein>
<dbReference type="PANTHER" id="PTHR12151:SF8">
    <property type="entry name" value="THIOREDOXIN DOMAIN-CONTAINING PROTEIN"/>
    <property type="match status" value="1"/>
</dbReference>
<evidence type="ECO:0000256" key="1">
    <source>
        <dbReference type="ARBA" id="ARBA00010996"/>
    </source>
</evidence>
<proteinExistence type="inferred from homology"/>